<dbReference type="RefSeq" id="WP_260990625.1">
    <property type="nucleotide sequence ID" value="NZ_CP104450.1"/>
</dbReference>
<evidence type="ECO:0000313" key="2">
    <source>
        <dbReference type="Proteomes" id="UP001064206"/>
    </source>
</evidence>
<dbReference type="SUPFAM" id="SSF51126">
    <property type="entry name" value="Pectin lyase-like"/>
    <property type="match status" value="1"/>
</dbReference>
<protein>
    <submittedName>
        <fullName evidence="1">Uncharacterized protein</fullName>
    </submittedName>
</protein>
<dbReference type="EMBL" id="CP104450">
    <property type="protein sequence ID" value="UXE39634.1"/>
    <property type="molecule type" value="Genomic_DNA"/>
</dbReference>
<dbReference type="AlphaFoldDB" id="A0A9Q9JFM1"/>
<dbReference type="Gene3D" id="2.160.20.10">
    <property type="entry name" value="Single-stranded right-handed beta-helix, Pectin lyase-like"/>
    <property type="match status" value="1"/>
</dbReference>
<dbReference type="InterPro" id="IPR011050">
    <property type="entry name" value="Pectin_lyase_fold/virulence"/>
</dbReference>
<organism evidence="1 2">
    <name type="scientific">Raoultella ornithinolytica</name>
    <name type="common">Klebsiella ornithinolytica</name>
    <dbReference type="NCBI Taxonomy" id="54291"/>
    <lineage>
        <taxon>Bacteria</taxon>
        <taxon>Pseudomonadati</taxon>
        <taxon>Pseudomonadota</taxon>
        <taxon>Gammaproteobacteria</taxon>
        <taxon>Enterobacterales</taxon>
        <taxon>Enterobacteriaceae</taxon>
        <taxon>Klebsiella/Raoultella group</taxon>
        <taxon>Raoultella</taxon>
    </lineage>
</organism>
<proteinExistence type="predicted"/>
<evidence type="ECO:0000313" key="1">
    <source>
        <dbReference type="EMBL" id="UXE39634.1"/>
    </source>
</evidence>
<accession>A0A9Q9JFM1</accession>
<name>A0A9Q9JFM1_RAOOR</name>
<sequence length="509" mass="55328">MERRDFAKRLALIVGAGAAGAVSTRVSADEESSQLQQLYTPQQIHDTVNVLKFGTLENASDAFYRAFIYLNKRGGGNLLVPNGNYVFDKSVKTRIGCKISVYTSSNSIMTMKSDGDMFNITGSENAALRFFGNGEFIYDGPETKSAACIRFVSLINGKKFASSSFECNGRIRIRKGINEWAYGLHLTDVRDAVLINIQFDGLNKPERASSQIGIFAQAKNTPSVSWVISDLQFNDLKTGFHVESDSVPGVEGLKFFNCDMAGVGNGVIFNNNSKYYPPQIELIGCHINGYDTLVSVRRVISIHIVGGLYYRKGSGGSFLKFEGAQDISIVGSSFAITDARTDVPGVIIDGLSDVSAFYRISDCHYWAHGRESPFIEINGKVSNVTLSNSTKDSLGKWVETGKMESPKSSISVCKDTIKLSERDKGDTWGVKLINNNGLIDLSLSPPGVIFIEGGKINKITGGVVGAEYTLVADSGITVNSSANVKNASAFEHQVNVITFINLGDFYIVK</sequence>
<reference evidence="1" key="1">
    <citation type="submission" date="2022-09" db="EMBL/GenBank/DDBJ databases">
        <title>Multidrug resistance Raoultella ornithinolytica Strain MQB_Silv_108.</title>
        <authorList>
            <person name="Quintela-Baluja M."/>
        </authorList>
    </citation>
    <scope>NUCLEOTIDE SEQUENCE</scope>
    <source>
        <strain evidence="1">MQB_Silv_108</strain>
    </source>
</reference>
<dbReference type="InterPro" id="IPR012334">
    <property type="entry name" value="Pectin_lyas_fold"/>
</dbReference>
<gene>
    <name evidence="1" type="ORF">N2J37_07820</name>
</gene>
<dbReference type="Proteomes" id="UP001064206">
    <property type="component" value="Chromosome"/>
</dbReference>